<dbReference type="Pfam" id="PF02441">
    <property type="entry name" value="Flavoprotein"/>
    <property type="match status" value="1"/>
</dbReference>
<protein>
    <submittedName>
        <fullName evidence="2">Flavoprotein</fullName>
    </submittedName>
</protein>
<dbReference type="PANTHER" id="PTHR14359">
    <property type="entry name" value="HOMO-OLIGOMERIC FLAVIN CONTAINING CYS DECARBOXYLASE FAMILY"/>
    <property type="match status" value="1"/>
</dbReference>
<dbReference type="InterPro" id="IPR036551">
    <property type="entry name" value="Flavin_trans-like"/>
</dbReference>
<evidence type="ECO:0000313" key="3">
    <source>
        <dbReference type="Proteomes" id="UP001597483"/>
    </source>
</evidence>
<dbReference type="EMBL" id="JBHUKS010000028">
    <property type="protein sequence ID" value="MFD2472910.1"/>
    <property type="molecule type" value="Genomic_DNA"/>
</dbReference>
<gene>
    <name evidence="2" type="ORF">ACFSVL_36315</name>
</gene>
<dbReference type="PANTHER" id="PTHR14359:SF6">
    <property type="entry name" value="PHOSPHOPANTOTHENOYLCYSTEINE DECARBOXYLASE"/>
    <property type="match status" value="1"/>
</dbReference>
<evidence type="ECO:0000259" key="1">
    <source>
        <dbReference type="Pfam" id="PF02441"/>
    </source>
</evidence>
<reference evidence="3" key="1">
    <citation type="journal article" date="2019" name="Int. J. Syst. Evol. Microbiol.">
        <title>The Global Catalogue of Microorganisms (GCM) 10K type strain sequencing project: providing services to taxonomists for standard genome sequencing and annotation.</title>
        <authorList>
            <consortium name="The Broad Institute Genomics Platform"/>
            <consortium name="The Broad Institute Genome Sequencing Center for Infectious Disease"/>
            <person name="Wu L."/>
            <person name="Ma J."/>
        </authorList>
    </citation>
    <scope>NUCLEOTIDE SEQUENCE [LARGE SCALE GENOMIC DNA]</scope>
    <source>
        <strain evidence="3">CGMCC 4.7641</strain>
    </source>
</reference>
<dbReference type="SUPFAM" id="SSF52507">
    <property type="entry name" value="Homo-oligomeric flavin-containing Cys decarboxylases, HFCD"/>
    <property type="match status" value="1"/>
</dbReference>
<dbReference type="Proteomes" id="UP001597483">
    <property type="component" value="Unassembled WGS sequence"/>
</dbReference>
<feature type="domain" description="Flavoprotein" evidence="1">
    <location>
        <begin position="12"/>
        <end position="161"/>
    </location>
</feature>
<sequence>MTQDSADARPPRLLIGATGSIAVTALPAYLSEFRSHFGGPLTVLLTHTAEQFIPAATVRLHADRVVHGESPADWPADKPSRLAADHDAVVVLPATANFLAAAATGAAPNRLATVVLSVPYPVVYFPSMGAAMWEKPSVRRNVATIRADGGHLPEPVWHDTYDVGLGRISRHPTMPPPAEAVKIVADVLSAR</sequence>
<organism evidence="2 3">
    <name type="scientific">Amycolatopsis silviterrae</name>
    <dbReference type="NCBI Taxonomy" id="1656914"/>
    <lineage>
        <taxon>Bacteria</taxon>
        <taxon>Bacillati</taxon>
        <taxon>Actinomycetota</taxon>
        <taxon>Actinomycetes</taxon>
        <taxon>Pseudonocardiales</taxon>
        <taxon>Pseudonocardiaceae</taxon>
        <taxon>Amycolatopsis</taxon>
    </lineage>
</organism>
<dbReference type="Gene3D" id="3.40.50.1950">
    <property type="entry name" value="Flavin prenyltransferase-like"/>
    <property type="match status" value="1"/>
</dbReference>
<evidence type="ECO:0000313" key="2">
    <source>
        <dbReference type="EMBL" id="MFD2472910.1"/>
    </source>
</evidence>
<dbReference type="RefSeq" id="WP_378310986.1">
    <property type="nucleotide sequence ID" value="NZ_JBHUKS010000028.1"/>
</dbReference>
<proteinExistence type="predicted"/>
<keyword evidence="3" id="KW-1185">Reference proteome</keyword>
<accession>A0ABW5HIX7</accession>
<comment type="caution">
    <text evidence="2">The sequence shown here is derived from an EMBL/GenBank/DDBJ whole genome shotgun (WGS) entry which is preliminary data.</text>
</comment>
<name>A0ABW5HIX7_9PSEU</name>
<dbReference type="InterPro" id="IPR003382">
    <property type="entry name" value="Flavoprotein"/>
</dbReference>